<evidence type="ECO:0000313" key="5">
    <source>
        <dbReference type="Proteomes" id="UP001596098"/>
    </source>
</evidence>
<dbReference type="PANTHER" id="PTHR43179:SF7">
    <property type="entry name" value="RHAMNOSYLTRANSFERASE WBBL"/>
    <property type="match status" value="1"/>
</dbReference>
<dbReference type="Pfam" id="PF13524">
    <property type="entry name" value="Glyco_trans_1_2"/>
    <property type="match status" value="1"/>
</dbReference>
<dbReference type="InterPro" id="IPR055259">
    <property type="entry name" value="YkvP/CgeB_Glyco_trans-like"/>
</dbReference>
<reference evidence="5" key="1">
    <citation type="journal article" date="2019" name="Int. J. Syst. Evol. Microbiol.">
        <title>The Global Catalogue of Microorganisms (GCM) 10K type strain sequencing project: providing services to taxonomists for standard genome sequencing and annotation.</title>
        <authorList>
            <consortium name="The Broad Institute Genomics Platform"/>
            <consortium name="The Broad Institute Genome Sequencing Center for Infectious Disease"/>
            <person name="Wu L."/>
            <person name="Ma J."/>
        </authorList>
    </citation>
    <scope>NUCLEOTIDE SEQUENCE [LARGE SCALE GENOMIC DNA]</scope>
    <source>
        <strain evidence="5">DFY28</strain>
    </source>
</reference>
<organism evidence="4 5">
    <name type="scientific">Nocardioides yefusunii</name>
    <dbReference type="NCBI Taxonomy" id="2500546"/>
    <lineage>
        <taxon>Bacteria</taxon>
        <taxon>Bacillati</taxon>
        <taxon>Actinomycetota</taxon>
        <taxon>Actinomycetes</taxon>
        <taxon>Propionibacteriales</taxon>
        <taxon>Nocardioidaceae</taxon>
        <taxon>Nocardioides</taxon>
    </lineage>
</organism>
<keyword evidence="4" id="KW-0328">Glycosyltransferase</keyword>
<comment type="caution">
    <text evidence="4">The sequence shown here is derived from an EMBL/GenBank/DDBJ whole genome shotgun (WGS) entry which is preliminary data.</text>
</comment>
<dbReference type="Proteomes" id="UP001596098">
    <property type="component" value="Unassembled WGS sequence"/>
</dbReference>
<protein>
    <submittedName>
        <fullName evidence="4">Glycosyltransferase</fullName>
        <ecNumber evidence="4">2.4.-.-</ecNumber>
    </submittedName>
</protein>
<dbReference type="InterPro" id="IPR029044">
    <property type="entry name" value="Nucleotide-diphossugar_trans"/>
</dbReference>
<name>A0ABW1QV91_9ACTN</name>
<proteinExistence type="predicted"/>
<keyword evidence="4" id="KW-0808">Transferase</keyword>
<feature type="domain" description="Glycosyltransferase 2-like" evidence="2">
    <location>
        <begin position="476"/>
        <end position="589"/>
    </location>
</feature>
<dbReference type="PANTHER" id="PTHR43179">
    <property type="entry name" value="RHAMNOSYLTRANSFERASE WBBL"/>
    <property type="match status" value="1"/>
</dbReference>
<feature type="domain" description="Spore protein YkvP/CgeB glycosyl transferase-like" evidence="3">
    <location>
        <begin position="948"/>
        <end position="1085"/>
    </location>
</feature>
<dbReference type="SUPFAM" id="SSF53448">
    <property type="entry name" value="Nucleotide-diphospho-sugar transferases"/>
    <property type="match status" value="2"/>
</dbReference>
<accession>A0ABW1QV91</accession>
<dbReference type="GO" id="GO:0016757">
    <property type="term" value="F:glycosyltransferase activity"/>
    <property type="evidence" value="ECO:0007669"/>
    <property type="project" value="UniProtKB-KW"/>
</dbReference>
<evidence type="ECO:0000259" key="3">
    <source>
        <dbReference type="Pfam" id="PF13524"/>
    </source>
</evidence>
<dbReference type="EC" id="2.4.-.-" evidence="4"/>
<dbReference type="InterPro" id="IPR001173">
    <property type="entry name" value="Glyco_trans_2-like"/>
</dbReference>
<dbReference type="EMBL" id="JBHSQI010000003">
    <property type="protein sequence ID" value="MFC6153431.1"/>
    <property type="molecule type" value="Genomic_DNA"/>
</dbReference>
<sequence length="1102" mass="120862">MSSNAAGHDQRGSWMRAKAAGVKRRLGRLTADTAPTQPATSGEPPARSRDAKFLDAHPFFDDDWYRLVTGAKGDRQALVDHYLRAPLEKRVSPQPLFDPVWFADHFAGDLAGKDPFLVFARRKRFRAAFHPLFHLREYRRSNPDVSEHPRGPLGHYLEGHAAASAAGTAPAIAAWWPTEAGSMRDFLLARATEHRDRVARATGPVVTLRTIERASERAAAAPAPESSTGPVDVVLAPGAEEELLRSALTSLVAQTHTDWHVLVGSRDWGFDVTPVLAELLPAGSWTTVEVPSGHRPALDAAVVSGGAGEWITFLDTSDVWAPERLARLLDHATRRDLDVVADVMEVTTAAGRTRRLRTGLGAGDPTLTVRLPRGRVLMSRRAWDERALPALRTDLPSSHEFAMNRALAAPAGIDVVPYVGVRRDEGVREASRRVPVPLRPRFDHGAVRGWDDVVLRDRLLDLTSEQGREREADLVSVIVPTYLDTHMTLRAVTAVMETTAAAGARVQVVVVDNGCRPEQAAVLDAFALRWDTDDARVQVVHNDGNLGFALGNDVALPLLRGAVTVFLNNDTVVTDDWLAPLVDALADETVLGAQSLLLYPDGSVQCAGIAFPATGGLPHGFAQWHPVEDVLGRDGAPGVEALRFHAGTAACLAMRTDDVVALGGFDPVFSNGMEDVDLCLRAAELGAARGVTGPAFVVRPDSVVWHHESVSPGRFKRYQTNRRVFLDRWHGRLPADDVDLWAAIGFEVTGHRADVKQGKERILAVPRPELRRARPEPTRGSTRLDIHESAPRLRWAIKNPAPGGSVGERWGDTHFADSLAEALRDAGQEVVIDRRQAWDRRTAHLDDVALVLRGVGAYNPAPDQVNLAWVISHPDDVGGPEARLYDHVFGASMHWAEEQSRRWGLPVEGMLQATDHRRFHPDLAVPDTGHPVLFVGSSRKQARPLVMQAVEHNVMLSIYGTEWRGMVPPRFVKAEYLDNRSVGAAYRSAGVVLNDHWEDMRQWGFLSNRLFDAAAAGARVITDDVTGLGDVFGRSVQVARTPEDLVRLTTMSDPDTVFGDDAERREVARRIHAEHSFAARATRLVEVAVAAHRARGFDRFQR</sequence>
<feature type="region of interest" description="Disordered" evidence="1">
    <location>
        <begin position="25"/>
        <end position="49"/>
    </location>
</feature>
<dbReference type="RefSeq" id="WP_128221257.1">
    <property type="nucleotide sequence ID" value="NZ_CP034929.1"/>
</dbReference>
<evidence type="ECO:0000256" key="1">
    <source>
        <dbReference type="SAM" id="MobiDB-lite"/>
    </source>
</evidence>
<evidence type="ECO:0000259" key="2">
    <source>
        <dbReference type="Pfam" id="PF00535"/>
    </source>
</evidence>
<dbReference type="Gene3D" id="3.90.550.10">
    <property type="entry name" value="Spore Coat Polysaccharide Biosynthesis Protein SpsA, Chain A"/>
    <property type="match status" value="1"/>
</dbReference>
<dbReference type="Pfam" id="PF00535">
    <property type="entry name" value="Glycos_transf_2"/>
    <property type="match status" value="1"/>
</dbReference>
<dbReference type="CDD" id="cd00761">
    <property type="entry name" value="Glyco_tranf_GTA_type"/>
    <property type="match status" value="1"/>
</dbReference>
<keyword evidence="5" id="KW-1185">Reference proteome</keyword>
<evidence type="ECO:0000313" key="4">
    <source>
        <dbReference type="EMBL" id="MFC6153431.1"/>
    </source>
</evidence>
<gene>
    <name evidence="4" type="ORF">ACFPWU_07090</name>
</gene>